<dbReference type="Ensembl" id="ENSEBUT00000016406.1">
    <property type="protein sequence ID" value="ENSEBUP00000015830.1"/>
    <property type="gene ID" value="ENSEBUG00000009961.1"/>
</dbReference>
<dbReference type="Gene3D" id="2.130.10.10">
    <property type="entry name" value="YVTN repeat-like/Quinoprotein amine dehydrogenase"/>
    <property type="match status" value="1"/>
</dbReference>
<dbReference type="GO" id="GO:0005737">
    <property type="term" value="C:cytoplasm"/>
    <property type="evidence" value="ECO:0007669"/>
    <property type="project" value="TreeGrafter"/>
</dbReference>
<dbReference type="AlphaFoldDB" id="A0A8C4QI42"/>
<feature type="domain" description="HPS5-like beta-propeller" evidence="1">
    <location>
        <begin position="154"/>
        <end position="462"/>
    </location>
</feature>
<dbReference type="Proteomes" id="UP000694388">
    <property type="component" value="Unplaced"/>
</dbReference>
<dbReference type="GeneTree" id="ENSGT00940000155818"/>
<dbReference type="InterPro" id="IPR056499">
    <property type="entry name" value="Beta-prop_HPS5-like"/>
</dbReference>
<sequence length="784" mass="86221">MFGADDLVNMIYVLQWNVCGWTVYRRLLDNGSTKWELRARLRHLKVMEKSVIDGAQVARDVLVDEGVGGSPVVRRSANIEEVKGTAEYTGGVRAEFFSAGPAEKAECRKEGDGIVEGCRVQVSDEQSDDGEGDFGDHDAACDKIVGSWPGSHVLLEVQSLNSLLRTLRLDTGRLKCTAVALCRQSIALGTSASGVHLVSRETGNPHRFFSLQAGPVTHLSFCPHDENFIAVATRPGGVVVWRLSGGGAPVKAKIAGDKSAMEVTTLVWDHLRHRLFVGDLTGTVCCLVIQGKGCTARSTVYLDSRIVQMDHHGSLLLACTLHAAYLLQTDSDQIQAIGSKPRNGHHGGCLLSNNAAEVKVMCSRPGSRMWEADESGRVLRTHQMKCLFDGPATPILTERHEPKFDGSVRRSSPPPFQKLLPVGRRDVIAWSDGDLFVLRPASSRLLLWTRVSGLLALATWCDHLVLLSRDPRLSLSLLCVLPAERAFARLMSLHLPRHAAQIALNFPHQISPAQARKYVPSSTVTQLIDQLHTLDCGQQACEDGEEVENHYTGWMSNDDLASRLQGMMGSLEDVCSSHRSSLSSEDNLVHTFPGTFQLDMKQLETSLLATDSSWIEESALGPFQHTAETPIVEDKEMASEAKSNREQGVERKNYRLEGLAGNGQTDGGEECRGNEFEVDWEVSGNGIEEHQMGLRDNGCIRPSHSPTEEQVQHRLDNGSVHYSHLGTQISGRSGGAATVVDGGEILDRRLSFLLELCERRQRHLLRKMVEDCHRYFLTNGSNII</sequence>
<reference evidence="2" key="1">
    <citation type="submission" date="2025-08" db="UniProtKB">
        <authorList>
            <consortium name="Ensembl"/>
        </authorList>
    </citation>
    <scope>IDENTIFICATION</scope>
</reference>
<evidence type="ECO:0000313" key="3">
    <source>
        <dbReference type="Proteomes" id="UP000694388"/>
    </source>
</evidence>
<name>A0A8C4QI42_EPTBU</name>
<keyword evidence="3" id="KW-1185">Reference proteome</keyword>
<dbReference type="InterPro" id="IPR036322">
    <property type="entry name" value="WD40_repeat_dom_sf"/>
</dbReference>
<evidence type="ECO:0000259" key="1">
    <source>
        <dbReference type="Pfam" id="PF23756"/>
    </source>
</evidence>
<evidence type="ECO:0000313" key="2">
    <source>
        <dbReference type="Ensembl" id="ENSEBUP00000015830.1"/>
    </source>
</evidence>
<protein>
    <recommendedName>
        <fullName evidence="1">HPS5-like beta-propeller domain-containing protein</fullName>
    </recommendedName>
</protein>
<organism evidence="2 3">
    <name type="scientific">Eptatretus burgeri</name>
    <name type="common">Inshore hagfish</name>
    <dbReference type="NCBI Taxonomy" id="7764"/>
    <lineage>
        <taxon>Eukaryota</taxon>
        <taxon>Metazoa</taxon>
        <taxon>Chordata</taxon>
        <taxon>Craniata</taxon>
        <taxon>Vertebrata</taxon>
        <taxon>Cyclostomata</taxon>
        <taxon>Myxini</taxon>
        <taxon>Myxiniformes</taxon>
        <taxon>Myxinidae</taxon>
        <taxon>Eptatretinae</taxon>
        <taxon>Eptatretus</taxon>
    </lineage>
</organism>
<dbReference type="InterPro" id="IPR015943">
    <property type="entry name" value="WD40/YVTN_repeat-like_dom_sf"/>
</dbReference>
<accession>A0A8C4QI42</accession>
<proteinExistence type="predicted"/>
<dbReference type="PANTHER" id="PTHR23287:SF18">
    <property type="entry name" value="BLOC-2 COMPLEX MEMBER HPS5"/>
    <property type="match status" value="1"/>
</dbReference>
<dbReference type="PANTHER" id="PTHR23287">
    <property type="entry name" value="RUBY-EYE2-LIKE PROTEIN"/>
    <property type="match status" value="1"/>
</dbReference>
<dbReference type="Pfam" id="PF23756">
    <property type="entry name" value="Beta-prop_HPS5"/>
    <property type="match status" value="1"/>
</dbReference>
<reference evidence="2" key="2">
    <citation type="submission" date="2025-09" db="UniProtKB">
        <authorList>
            <consortium name="Ensembl"/>
        </authorList>
    </citation>
    <scope>IDENTIFICATION</scope>
</reference>
<dbReference type="SUPFAM" id="SSF50978">
    <property type="entry name" value="WD40 repeat-like"/>
    <property type="match status" value="1"/>
</dbReference>
<dbReference type="GO" id="GO:0048066">
    <property type="term" value="P:developmental pigmentation"/>
    <property type="evidence" value="ECO:0007669"/>
    <property type="project" value="TreeGrafter"/>
</dbReference>